<comment type="caution">
    <text evidence="9">The sequence shown here is derived from an EMBL/GenBank/DDBJ whole genome shotgun (WGS) entry which is preliminary data.</text>
</comment>
<organism evidence="9 10">
    <name type="scientific">Chara braunii</name>
    <name type="common">Braun's stonewort</name>
    <dbReference type="NCBI Taxonomy" id="69332"/>
    <lineage>
        <taxon>Eukaryota</taxon>
        <taxon>Viridiplantae</taxon>
        <taxon>Streptophyta</taxon>
        <taxon>Charophyceae</taxon>
        <taxon>Charales</taxon>
        <taxon>Characeae</taxon>
        <taxon>Chara</taxon>
    </lineage>
</organism>
<evidence type="ECO:0000256" key="6">
    <source>
        <dbReference type="ARBA" id="ARBA00022917"/>
    </source>
</evidence>
<dbReference type="FunFam" id="2.40.50.140:FF:000009">
    <property type="entry name" value="Elongation factor P"/>
    <property type="match status" value="1"/>
</dbReference>
<dbReference type="OrthoDB" id="7025426at2759"/>
<evidence type="ECO:0000313" key="9">
    <source>
        <dbReference type="EMBL" id="GBG88065.1"/>
    </source>
</evidence>
<protein>
    <recommendedName>
        <fullName evidence="11">Elongation factor P</fullName>
    </recommendedName>
</protein>
<evidence type="ECO:0000256" key="1">
    <source>
        <dbReference type="ARBA" id="ARBA00004496"/>
    </source>
</evidence>
<dbReference type="InterPro" id="IPR013185">
    <property type="entry name" value="Transl_elong_KOW-like"/>
</dbReference>
<feature type="domain" description="Translation elongation factor P/YeiP central" evidence="8">
    <location>
        <begin position="177"/>
        <end position="231"/>
    </location>
</feature>
<dbReference type="Pfam" id="PF01132">
    <property type="entry name" value="EFP"/>
    <property type="match status" value="1"/>
</dbReference>
<evidence type="ECO:0000256" key="2">
    <source>
        <dbReference type="ARBA" id="ARBA00004815"/>
    </source>
</evidence>
<comment type="pathway">
    <text evidence="2">Protein biosynthesis; polypeptide chain elongation.</text>
</comment>
<evidence type="ECO:0000259" key="7">
    <source>
        <dbReference type="SMART" id="SM00841"/>
    </source>
</evidence>
<dbReference type="FunFam" id="2.30.30.30:FF:000040">
    <property type="entry name" value="Organellar elongation factor P"/>
    <property type="match status" value="1"/>
</dbReference>
<dbReference type="CDD" id="cd05794">
    <property type="entry name" value="S1_EF-P_repeat_2"/>
    <property type="match status" value="1"/>
</dbReference>
<dbReference type="InterPro" id="IPR015365">
    <property type="entry name" value="Elong-fact-P_C"/>
</dbReference>
<dbReference type="GO" id="GO:0043043">
    <property type="term" value="P:peptide biosynthetic process"/>
    <property type="evidence" value="ECO:0007669"/>
    <property type="project" value="InterPro"/>
</dbReference>
<comment type="subcellular location">
    <subcellularLocation>
        <location evidence="1">Cytoplasm</location>
    </subcellularLocation>
</comment>
<dbReference type="NCBIfam" id="NF001810">
    <property type="entry name" value="PRK00529.1"/>
    <property type="match status" value="1"/>
</dbReference>
<dbReference type="InterPro" id="IPR012340">
    <property type="entry name" value="NA-bd_OB-fold"/>
</dbReference>
<dbReference type="Proteomes" id="UP000265515">
    <property type="component" value="Unassembled WGS sequence"/>
</dbReference>
<dbReference type="SUPFAM" id="SSF50249">
    <property type="entry name" value="Nucleic acid-binding proteins"/>
    <property type="match status" value="2"/>
</dbReference>
<evidence type="ECO:0000256" key="5">
    <source>
        <dbReference type="ARBA" id="ARBA00022768"/>
    </source>
</evidence>
<dbReference type="InterPro" id="IPR011768">
    <property type="entry name" value="Transl_elongation_fac_P"/>
</dbReference>
<name>A0A388M0M8_CHABU</name>
<dbReference type="InterPro" id="IPR014722">
    <property type="entry name" value="Rib_uL2_dom2"/>
</dbReference>
<dbReference type="STRING" id="69332.A0A388M0M8"/>
<proteinExistence type="inferred from homology"/>
<feature type="domain" description="Elongation factor P C-terminal" evidence="7">
    <location>
        <begin position="239"/>
        <end position="294"/>
    </location>
</feature>
<dbReference type="Gene3D" id="2.30.30.30">
    <property type="match status" value="1"/>
</dbReference>
<dbReference type="Gramene" id="GBG88065">
    <property type="protein sequence ID" value="GBG88065"/>
    <property type="gene ID" value="CBR_g46434"/>
</dbReference>
<dbReference type="HAMAP" id="MF_00141">
    <property type="entry name" value="EF_P"/>
    <property type="match status" value="1"/>
</dbReference>
<dbReference type="SUPFAM" id="SSF50104">
    <property type="entry name" value="Translation proteins SH3-like domain"/>
    <property type="match status" value="1"/>
</dbReference>
<dbReference type="GO" id="GO:0003746">
    <property type="term" value="F:translation elongation factor activity"/>
    <property type="evidence" value="ECO:0007669"/>
    <property type="project" value="UniProtKB-KW"/>
</dbReference>
<reference evidence="9 10" key="1">
    <citation type="journal article" date="2018" name="Cell">
        <title>The Chara Genome: Secondary Complexity and Implications for Plant Terrestrialization.</title>
        <authorList>
            <person name="Nishiyama T."/>
            <person name="Sakayama H."/>
            <person name="Vries J.D."/>
            <person name="Buschmann H."/>
            <person name="Saint-Marcoux D."/>
            <person name="Ullrich K.K."/>
            <person name="Haas F.B."/>
            <person name="Vanderstraeten L."/>
            <person name="Becker D."/>
            <person name="Lang D."/>
            <person name="Vosolsobe S."/>
            <person name="Rombauts S."/>
            <person name="Wilhelmsson P.K.I."/>
            <person name="Janitza P."/>
            <person name="Kern R."/>
            <person name="Heyl A."/>
            <person name="Rumpler F."/>
            <person name="Villalobos L.I.A.C."/>
            <person name="Clay J.M."/>
            <person name="Skokan R."/>
            <person name="Toyoda A."/>
            <person name="Suzuki Y."/>
            <person name="Kagoshima H."/>
            <person name="Schijlen E."/>
            <person name="Tajeshwar N."/>
            <person name="Catarino B."/>
            <person name="Hetherington A.J."/>
            <person name="Saltykova A."/>
            <person name="Bonnot C."/>
            <person name="Breuninger H."/>
            <person name="Symeonidi A."/>
            <person name="Radhakrishnan G.V."/>
            <person name="Van Nieuwerburgh F."/>
            <person name="Deforce D."/>
            <person name="Chang C."/>
            <person name="Karol K.G."/>
            <person name="Hedrich R."/>
            <person name="Ulvskov P."/>
            <person name="Glockner G."/>
            <person name="Delwiche C.F."/>
            <person name="Petrasek J."/>
            <person name="Van de Peer Y."/>
            <person name="Friml J."/>
            <person name="Beilby M."/>
            <person name="Dolan L."/>
            <person name="Kohara Y."/>
            <person name="Sugano S."/>
            <person name="Fujiyama A."/>
            <person name="Delaux P.-M."/>
            <person name="Quint M."/>
            <person name="TheiBen G."/>
            <person name="Hagemann M."/>
            <person name="Harholt J."/>
            <person name="Dunand C."/>
            <person name="Zachgo S."/>
            <person name="Langdale J."/>
            <person name="Maumus F."/>
            <person name="Straeten D.V.D."/>
            <person name="Gould S.B."/>
            <person name="Rensing S.A."/>
        </authorList>
    </citation>
    <scope>NUCLEOTIDE SEQUENCE [LARGE SCALE GENOMIC DNA]</scope>
    <source>
        <strain evidence="9 10">S276</strain>
    </source>
</reference>
<dbReference type="InterPro" id="IPR013852">
    <property type="entry name" value="Transl_elong_P/YeiP_CS"/>
</dbReference>
<dbReference type="PROSITE" id="PS01275">
    <property type="entry name" value="EFP"/>
    <property type="match status" value="1"/>
</dbReference>
<dbReference type="UniPathway" id="UPA00345"/>
<evidence type="ECO:0000313" key="10">
    <source>
        <dbReference type="Proteomes" id="UP000265515"/>
    </source>
</evidence>
<dbReference type="InterPro" id="IPR008991">
    <property type="entry name" value="Translation_prot_SH3-like_sf"/>
</dbReference>
<dbReference type="PANTHER" id="PTHR30053:SF12">
    <property type="entry name" value="ELONGATION FACTOR P (EF-P) FAMILY PROTEIN"/>
    <property type="match status" value="1"/>
</dbReference>
<keyword evidence="5" id="KW-0251">Elongation factor</keyword>
<dbReference type="EMBL" id="BFEA01000647">
    <property type="protein sequence ID" value="GBG88065.1"/>
    <property type="molecule type" value="Genomic_DNA"/>
</dbReference>
<evidence type="ECO:0000256" key="3">
    <source>
        <dbReference type="ARBA" id="ARBA00009479"/>
    </source>
</evidence>
<keyword evidence="6" id="KW-0648">Protein biosynthesis</keyword>
<keyword evidence="4" id="KW-0963">Cytoplasm</keyword>
<dbReference type="OMA" id="WSVVEFQ"/>
<dbReference type="GO" id="GO:0005829">
    <property type="term" value="C:cytosol"/>
    <property type="evidence" value="ECO:0007669"/>
    <property type="project" value="UniProtKB-ARBA"/>
</dbReference>
<dbReference type="SMART" id="SM01185">
    <property type="entry name" value="EFP"/>
    <property type="match status" value="1"/>
</dbReference>
<evidence type="ECO:0008006" key="11">
    <source>
        <dbReference type="Google" id="ProtNLM"/>
    </source>
</evidence>
<dbReference type="NCBIfam" id="TIGR00038">
    <property type="entry name" value="efp"/>
    <property type="match status" value="1"/>
</dbReference>
<dbReference type="InterPro" id="IPR020599">
    <property type="entry name" value="Transl_elong_fac_P/YeiP"/>
</dbReference>
<dbReference type="CDD" id="cd04470">
    <property type="entry name" value="S1_EF-P_repeat_1"/>
    <property type="match status" value="1"/>
</dbReference>
<evidence type="ECO:0000256" key="4">
    <source>
        <dbReference type="ARBA" id="ARBA00022490"/>
    </source>
</evidence>
<comment type="similarity">
    <text evidence="3">Belongs to the elongation factor P family.</text>
</comment>
<gene>
    <name evidence="9" type="ORF">CBR_g46434</name>
</gene>
<accession>A0A388M0M8</accession>
<dbReference type="InterPro" id="IPR001059">
    <property type="entry name" value="Transl_elong_P/YeiP_cen"/>
</dbReference>
<keyword evidence="10" id="KW-1185">Reference proteome</keyword>
<dbReference type="Pfam" id="PF08207">
    <property type="entry name" value="EFP_N"/>
    <property type="match status" value="1"/>
</dbReference>
<sequence length="295" mass="31894">MASLVKAGMTLSAAVPAQCRRQPVSAPSSSCSTSTTGIGSLRSLRCAAPSGDACCCLRQRRGNNVAGAVCPPLKTPFRGGEVDDSWVRRAARDLTCRGKSQTFLGGLNVRAISSNDFRVGVNIELDNAPWRVMEFLHVKPGKGAAFVRTKLRNYITGNTVERTFRAGESVDEASVQKDVKQHTYVEGDVLVFMDMGTYEETRIRRADIGPKARWLSEGMECSVLTWNDKVIDIDLPITVQVKIADTEPGIKGDTASGGTKPATLENGATVNVPFFVNIGDEILVDTRTSTYMSRA</sequence>
<dbReference type="Pfam" id="PF09285">
    <property type="entry name" value="Elong-fact-P_C"/>
    <property type="match status" value="1"/>
</dbReference>
<dbReference type="FunFam" id="2.40.50.140:FF:000004">
    <property type="entry name" value="Elongation factor P"/>
    <property type="match status" value="1"/>
</dbReference>
<evidence type="ECO:0000259" key="8">
    <source>
        <dbReference type="SMART" id="SM01185"/>
    </source>
</evidence>
<dbReference type="AlphaFoldDB" id="A0A388M0M8"/>
<dbReference type="PANTHER" id="PTHR30053">
    <property type="entry name" value="ELONGATION FACTOR P"/>
    <property type="match status" value="1"/>
</dbReference>
<dbReference type="Gene3D" id="2.40.50.140">
    <property type="entry name" value="Nucleic acid-binding proteins"/>
    <property type="match status" value="2"/>
</dbReference>
<dbReference type="SMART" id="SM00841">
    <property type="entry name" value="Elong-fact-P_C"/>
    <property type="match status" value="1"/>
</dbReference>